<dbReference type="EMBL" id="CP050831">
    <property type="protein sequence ID" value="QIU94412.1"/>
    <property type="molecule type" value="Genomic_DNA"/>
</dbReference>
<dbReference type="GO" id="GO:0005975">
    <property type="term" value="P:carbohydrate metabolic process"/>
    <property type="evidence" value="ECO:0007669"/>
    <property type="project" value="UniProtKB-ARBA"/>
</dbReference>
<evidence type="ECO:0000259" key="1">
    <source>
        <dbReference type="Pfam" id="PF08522"/>
    </source>
</evidence>
<dbReference type="Pfam" id="PF08522">
    <property type="entry name" value="BT_3987-like_N"/>
    <property type="match status" value="1"/>
</dbReference>
<dbReference type="InterPro" id="IPR013728">
    <property type="entry name" value="BT_3987-like_N"/>
</dbReference>
<dbReference type="AlphaFoldDB" id="A0A6H0KM08"/>
<protein>
    <submittedName>
        <fullName evidence="2">DUF1735 domain-containing protein</fullName>
    </submittedName>
</protein>
<evidence type="ECO:0000313" key="2">
    <source>
        <dbReference type="EMBL" id="QIU94412.1"/>
    </source>
</evidence>
<gene>
    <name evidence="2" type="ORF">BacF7301_09750</name>
</gene>
<dbReference type="KEGG" id="bfc:BacF7301_09750"/>
<dbReference type="RefSeq" id="WP_167962323.1">
    <property type="nucleotide sequence ID" value="NZ_CP050831.1"/>
</dbReference>
<dbReference type="SUPFAM" id="SSF49899">
    <property type="entry name" value="Concanavalin A-like lectins/glucanases"/>
    <property type="match status" value="1"/>
</dbReference>
<sequence length="390" mass="43691">MKLQQLYFISLGLLTGLLTGCNEDMENFSNNIYMNSIVPENILVKANIESEERSFQIAMARPESQDVSFTIKADPSLISQYEDIYYTSGVESLPENFYSFSATEGRIPAESIISTPITVKFTDINQLDIDKVYVLPVTITNANISILNSARTFYYVFKGASLINKVANINNNNVYVKWTNPDVVQGMAQLTAEALIRPHSFDNSISTLMGIEGKFLFRFGDNSPKNQLQIVTGEGASEHKTMIARDVQLEEWIHIAITYDANAKTIKAYYNGELVAEDNNVAFGPVDWGVEHSDESNGKPRCFWIGYSYNNERWLDADISEVRIWNRVLSAEEISAPNHAYEVDPASNGLAVYWKFNDGANTIKDYTMNGNDATASNPLTWIDVALPAKE</sequence>
<feature type="domain" description="BT-3987-like N-terminal" evidence="1">
    <location>
        <begin position="28"/>
        <end position="145"/>
    </location>
</feature>
<dbReference type="InterPro" id="IPR013320">
    <property type="entry name" value="ConA-like_dom_sf"/>
</dbReference>
<reference evidence="2 3" key="1">
    <citation type="submission" date="2020-03" db="EMBL/GenBank/DDBJ databases">
        <title>Genomic analysis of Bacteroides faecium CBA7301.</title>
        <authorList>
            <person name="Kim J."/>
            <person name="Roh S.W."/>
        </authorList>
    </citation>
    <scope>NUCLEOTIDE SEQUENCE [LARGE SCALE GENOMIC DNA]</scope>
    <source>
        <strain evidence="2 3">CBA7301</strain>
    </source>
</reference>
<dbReference type="Gene3D" id="2.60.120.200">
    <property type="match status" value="1"/>
</dbReference>
<dbReference type="Gene3D" id="2.60.40.1740">
    <property type="entry name" value="hypothetical protein (bacova_03559)"/>
    <property type="match status" value="1"/>
</dbReference>
<dbReference type="PROSITE" id="PS51257">
    <property type="entry name" value="PROKAR_LIPOPROTEIN"/>
    <property type="match status" value="1"/>
</dbReference>
<proteinExistence type="predicted"/>
<name>A0A6H0KM08_9BACE</name>
<dbReference type="Pfam" id="PF13385">
    <property type="entry name" value="Laminin_G_3"/>
    <property type="match status" value="1"/>
</dbReference>
<evidence type="ECO:0000313" key="3">
    <source>
        <dbReference type="Proteomes" id="UP000501780"/>
    </source>
</evidence>
<keyword evidence="3" id="KW-1185">Reference proteome</keyword>
<organism evidence="2 3">
    <name type="scientific">Bacteroides faecium</name>
    <dbReference type="NCBI Taxonomy" id="2715212"/>
    <lineage>
        <taxon>Bacteria</taxon>
        <taxon>Pseudomonadati</taxon>
        <taxon>Bacteroidota</taxon>
        <taxon>Bacteroidia</taxon>
        <taxon>Bacteroidales</taxon>
        <taxon>Bacteroidaceae</taxon>
        <taxon>Bacteroides</taxon>
    </lineage>
</organism>
<accession>A0A6H0KM08</accession>
<dbReference type="Proteomes" id="UP000501780">
    <property type="component" value="Chromosome"/>
</dbReference>
<dbReference type="GO" id="GO:0004553">
    <property type="term" value="F:hydrolase activity, hydrolyzing O-glycosyl compounds"/>
    <property type="evidence" value="ECO:0007669"/>
    <property type="project" value="UniProtKB-ARBA"/>
</dbReference>